<dbReference type="InterPro" id="IPR018151">
    <property type="entry name" value="TF_GreA/GreB_CS"/>
</dbReference>
<evidence type="ECO:0000259" key="10">
    <source>
        <dbReference type="Pfam" id="PF01272"/>
    </source>
</evidence>
<dbReference type="NCBIfam" id="TIGR01462">
    <property type="entry name" value="greA"/>
    <property type="match status" value="1"/>
</dbReference>
<keyword evidence="12" id="KW-0648">Protein biosynthesis</keyword>
<dbReference type="InterPro" id="IPR036953">
    <property type="entry name" value="GreA/GreB_C_sf"/>
</dbReference>
<dbReference type="NCBIfam" id="NF001263">
    <property type="entry name" value="PRK00226.1-4"/>
    <property type="match status" value="1"/>
</dbReference>
<gene>
    <name evidence="8" type="primary">greA</name>
    <name evidence="12" type="ORF">LPB144_11475</name>
</gene>
<evidence type="ECO:0000256" key="2">
    <source>
        <dbReference type="ARBA" id="ARBA00013729"/>
    </source>
</evidence>
<feature type="domain" description="Transcription elongation factor GreA/GreB N-terminal" evidence="11">
    <location>
        <begin position="6"/>
        <end position="75"/>
    </location>
</feature>
<dbReference type="NCBIfam" id="NF001261">
    <property type="entry name" value="PRK00226.1-2"/>
    <property type="match status" value="1"/>
</dbReference>
<dbReference type="PROSITE" id="PS00830">
    <property type="entry name" value="GREAB_2"/>
    <property type="match status" value="1"/>
</dbReference>
<dbReference type="EMBL" id="CP018153">
    <property type="protein sequence ID" value="APG60990.1"/>
    <property type="molecule type" value="Genomic_DNA"/>
</dbReference>
<evidence type="ECO:0000256" key="4">
    <source>
        <dbReference type="ARBA" id="ARBA00023125"/>
    </source>
</evidence>
<evidence type="ECO:0000256" key="1">
    <source>
        <dbReference type="ARBA" id="ARBA00008213"/>
    </source>
</evidence>
<dbReference type="HAMAP" id="MF_00105">
    <property type="entry name" value="GreA_GreB"/>
    <property type="match status" value="1"/>
</dbReference>
<keyword evidence="12" id="KW-0251">Elongation factor</keyword>
<dbReference type="GO" id="GO:0032784">
    <property type="term" value="P:regulation of DNA-templated transcription elongation"/>
    <property type="evidence" value="ECO:0007669"/>
    <property type="project" value="UniProtKB-UniRule"/>
</dbReference>
<dbReference type="OrthoDB" id="9808774at2"/>
<dbReference type="FunFam" id="1.10.287.180:FF:000001">
    <property type="entry name" value="Transcription elongation factor GreA"/>
    <property type="match status" value="1"/>
</dbReference>
<dbReference type="FunFam" id="3.10.50.30:FF:000001">
    <property type="entry name" value="Transcription elongation factor GreA"/>
    <property type="match status" value="1"/>
</dbReference>
<protein>
    <recommendedName>
        <fullName evidence="2 8">Transcription elongation factor GreA</fullName>
    </recommendedName>
    <alternativeName>
        <fullName evidence="7 8">Transcript cleavage factor GreA</fullName>
    </alternativeName>
</protein>
<dbReference type="SUPFAM" id="SSF54534">
    <property type="entry name" value="FKBP-like"/>
    <property type="match status" value="1"/>
</dbReference>
<dbReference type="Gene3D" id="1.10.287.180">
    <property type="entry name" value="Transcription elongation factor, GreA/GreB, N-terminal domain"/>
    <property type="match status" value="1"/>
</dbReference>
<dbReference type="InterPro" id="IPR022691">
    <property type="entry name" value="Tscrpt_elong_fac_GreA/B_N"/>
</dbReference>
<keyword evidence="5 8" id="KW-0804">Transcription</keyword>
<dbReference type="PANTHER" id="PTHR30437">
    <property type="entry name" value="TRANSCRIPTION ELONGATION FACTOR GREA"/>
    <property type="match status" value="1"/>
</dbReference>
<evidence type="ECO:0000313" key="13">
    <source>
        <dbReference type="Proteomes" id="UP000182510"/>
    </source>
</evidence>
<dbReference type="SUPFAM" id="SSF46557">
    <property type="entry name" value="GreA transcript cleavage protein, N-terminal domain"/>
    <property type="match status" value="1"/>
</dbReference>
<evidence type="ECO:0000256" key="6">
    <source>
        <dbReference type="ARBA" id="ARBA00024916"/>
    </source>
</evidence>
<organism evidence="12 13">
    <name type="scientific">Christiangramia salexigens</name>
    <dbReference type="NCBI Taxonomy" id="1913577"/>
    <lineage>
        <taxon>Bacteria</taxon>
        <taxon>Pseudomonadati</taxon>
        <taxon>Bacteroidota</taxon>
        <taxon>Flavobacteriia</taxon>
        <taxon>Flavobacteriales</taxon>
        <taxon>Flavobacteriaceae</taxon>
        <taxon>Christiangramia</taxon>
    </lineage>
</organism>
<evidence type="ECO:0000313" key="12">
    <source>
        <dbReference type="EMBL" id="APG60990.1"/>
    </source>
</evidence>
<dbReference type="Gene3D" id="3.10.50.30">
    <property type="entry name" value="Transcription elongation factor, GreA/GreB, C-terminal domain"/>
    <property type="match status" value="1"/>
</dbReference>
<dbReference type="AlphaFoldDB" id="A0A1L3J797"/>
<dbReference type="Pfam" id="PF03449">
    <property type="entry name" value="GreA_GreB_N"/>
    <property type="match status" value="1"/>
</dbReference>
<dbReference type="Pfam" id="PF01272">
    <property type="entry name" value="GreA_GreB"/>
    <property type="match status" value="1"/>
</dbReference>
<dbReference type="Proteomes" id="UP000182510">
    <property type="component" value="Chromosome"/>
</dbReference>
<dbReference type="PIRSF" id="PIRSF006092">
    <property type="entry name" value="GreA_GreB"/>
    <property type="match status" value="1"/>
</dbReference>
<dbReference type="GO" id="GO:0070063">
    <property type="term" value="F:RNA polymerase binding"/>
    <property type="evidence" value="ECO:0007669"/>
    <property type="project" value="InterPro"/>
</dbReference>
<dbReference type="InterPro" id="IPR001437">
    <property type="entry name" value="Tscrpt_elong_fac_GreA/B_C"/>
</dbReference>
<dbReference type="GO" id="GO:0003677">
    <property type="term" value="F:DNA binding"/>
    <property type="evidence" value="ECO:0007669"/>
    <property type="project" value="UniProtKB-UniRule"/>
</dbReference>
<feature type="domain" description="Transcription elongation factor GreA/GreB C-terminal" evidence="10">
    <location>
        <begin position="83"/>
        <end position="156"/>
    </location>
</feature>
<evidence type="ECO:0000256" key="7">
    <source>
        <dbReference type="ARBA" id="ARBA00030776"/>
    </source>
</evidence>
<dbReference type="KEGG" id="grl:LPB144_11475"/>
<evidence type="ECO:0000256" key="5">
    <source>
        <dbReference type="ARBA" id="ARBA00023163"/>
    </source>
</evidence>
<accession>A0A1L3J797</accession>
<dbReference type="GO" id="GO:0003746">
    <property type="term" value="F:translation elongation factor activity"/>
    <property type="evidence" value="ECO:0007669"/>
    <property type="project" value="UniProtKB-KW"/>
</dbReference>
<evidence type="ECO:0000256" key="9">
    <source>
        <dbReference type="RuleBase" id="RU000556"/>
    </source>
</evidence>
<evidence type="ECO:0000256" key="8">
    <source>
        <dbReference type="HAMAP-Rule" id="MF_00105"/>
    </source>
</evidence>
<dbReference type="GO" id="GO:0006354">
    <property type="term" value="P:DNA-templated transcription elongation"/>
    <property type="evidence" value="ECO:0007669"/>
    <property type="project" value="TreeGrafter"/>
</dbReference>
<name>A0A1L3J797_9FLAO</name>
<dbReference type="STRING" id="1913577.LPB144_11475"/>
<proteinExistence type="inferred from homology"/>
<comment type="similarity">
    <text evidence="1 8 9">Belongs to the GreA/GreB family.</text>
</comment>
<dbReference type="InterPro" id="IPR006359">
    <property type="entry name" value="Tscrpt_elong_fac_GreA"/>
</dbReference>
<keyword evidence="4 8" id="KW-0238">DNA-binding</keyword>
<dbReference type="InterPro" id="IPR023459">
    <property type="entry name" value="Tscrpt_elong_fac_GreA/B_fam"/>
</dbReference>
<dbReference type="RefSeq" id="WP_072553679.1">
    <property type="nucleotide sequence ID" value="NZ_CP018153.1"/>
</dbReference>
<dbReference type="InterPro" id="IPR036805">
    <property type="entry name" value="Tscrpt_elong_fac_GreA/B_N_sf"/>
</dbReference>
<keyword evidence="13" id="KW-1185">Reference proteome</keyword>
<dbReference type="InterPro" id="IPR028624">
    <property type="entry name" value="Tscrpt_elong_fac_GreA/B"/>
</dbReference>
<reference evidence="12 13" key="1">
    <citation type="submission" date="2016-11" db="EMBL/GenBank/DDBJ databases">
        <title>Gramella sp. LPB0144 isolated from marine environment.</title>
        <authorList>
            <person name="Kim E."/>
            <person name="Yi H."/>
        </authorList>
    </citation>
    <scope>NUCLEOTIDE SEQUENCE [LARGE SCALE GENOMIC DNA]</scope>
    <source>
        <strain evidence="12 13">LPB0144</strain>
    </source>
</reference>
<keyword evidence="3 8" id="KW-0805">Transcription regulation</keyword>
<dbReference type="PANTHER" id="PTHR30437:SF4">
    <property type="entry name" value="TRANSCRIPTION ELONGATION FACTOR GREA"/>
    <property type="match status" value="1"/>
</dbReference>
<comment type="function">
    <text evidence="6 8 9">Necessary for efficient RNA polymerase transcription elongation past template-encoded arresting sites. The arresting sites in DNA have the property of trapping a certain fraction of elongating RNA polymerases that pass through, resulting in locked ternary complexes. Cleavage of the nascent transcript by cleavage factors such as GreA or GreB allows the resumption of elongation from the new 3'terminus. GreA releases sequences of 2 to 3 nucleotides.</text>
</comment>
<evidence type="ECO:0000256" key="3">
    <source>
        <dbReference type="ARBA" id="ARBA00023015"/>
    </source>
</evidence>
<evidence type="ECO:0000259" key="11">
    <source>
        <dbReference type="Pfam" id="PF03449"/>
    </source>
</evidence>
<sequence>MSKVSYYTPEGLKKLRDELNHLKDVERPKASQAIAEARDKGDLSENAEYDAAKEAQGLLEMKISKMEEVVANARVIDESQLDTSKVLIHSHVKIKNQTNGAEMEYKLVAQSEADLKSGKISVDSPIGKGLLGKKVGESAEIEVPNGTVKFEIKEIWRD</sequence>